<dbReference type="EMBL" id="CP150484">
    <property type="protein sequence ID" value="WYW19230.1"/>
    <property type="molecule type" value="Genomic_DNA"/>
</dbReference>
<sequence length="53" mass="5354">MAAVLLQPRDDDAIVGALRASLADGRGNATPSLVVAGQAGGSVPRRRADRGAR</sequence>
<protein>
    <submittedName>
        <fullName evidence="1">Uncharacterized protein</fullName>
    </submittedName>
</protein>
<reference evidence="1" key="1">
    <citation type="submission" date="2023-10" db="EMBL/GenBank/DDBJ databases">
        <title>Whole genome sequencing of actinobacterial strain Amycolatopsis sp. (BCA-696) identifies the underlying plant growth-promoting genes.</title>
        <authorList>
            <person name="Gandham P."/>
            <person name="Vadla N."/>
            <person name="Saji A."/>
            <person name="Srinivas V."/>
            <person name="Ruperao P."/>
            <person name="Selvanayagam S."/>
            <person name="Saxena R.K."/>
            <person name="Rathore A."/>
            <person name="Gopalakrishnan S."/>
            <person name="Thakur V."/>
        </authorList>
    </citation>
    <scope>NUCLEOTIDE SEQUENCE</scope>
    <source>
        <strain evidence="1">BCA-696</strain>
    </source>
</reference>
<proteinExistence type="predicted"/>
<accession>A0ACD5BIL6</accession>
<dbReference type="Proteomes" id="UP001456344">
    <property type="component" value="Chromosome"/>
</dbReference>
<gene>
    <name evidence="1" type="ORF">LCL61_27160</name>
</gene>
<organism evidence="1 2">
    <name type="scientific">Amycolatopsis coloradensis</name>
    <dbReference type="NCBI Taxonomy" id="76021"/>
    <lineage>
        <taxon>Bacteria</taxon>
        <taxon>Bacillati</taxon>
        <taxon>Actinomycetota</taxon>
        <taxon>Actinomycetes</taxon>
        <taxon>Pseudonocardiales</taxon>
        <taxon>Pseudonocardiaceae</taxon>
        <taxon>Amycolatopsis</taxon>
    </lineage>
</organism>
<name>A0ACD5BIL6_9PSEU</name>
<keyword evidence="2" id="KW-1185">Reference proteome</keyword>
<evidence type="ECO:0000313" key="2">
    <source>
        <dbReference type="Proteomes" id="UP001456344"/>
    </source>
</evidence>
<evidence type="ECO:0000313" key="1">
    <source>
        <dbReference type="EMBL" id="WYW19230.1"/>
    </source>
</evidence>